<organism evidence="7 8">
    <name type="scientific">Faecalicatena fissicatena</name>
    <dbReference type="NCBI Taxonomy" id="290055"/>
    <lineage>
        <taxon>Bacteria</taxon>
        <taxon>Bacillati</taxon>
        <taxon>Bacillota</taxon>
        <taxon>Clostridia</taxon>
        <taxon>Lachnospirales</taxon>
        <taxon>Lachnospiraceae</taxon>
        <taxon>Faecalicatena</taxon>
    </lineage>
</organism>
<comment type="catalytic activity">
    <reaction evidence="5">
        <text>dimethylallyl phosphate + FMNH2 = prenylated FMNH2 + phosphate</text>
        <dbReference type="Rhea" id="RHEA:37743"/>
        <dbReference type="ChEBI" id="CHEBI:43474"/>
        <dbReference type="ChEBI" id="CHEBI:57618"/>
        <dbReference type="ChEBI" id="CHEBI:87467"/>
        <dbReference type="ChEBI" id="CHEBI:88052"/>
        <dbReference type="EC" id="2.5.1.129"/>
    </reaction>
</comment>
<dbReference type="NCBIfam" id="TIGR00421">
    <property type="entry name" value="ubiX_pad"/>
    <property type="match status" value="1"/>
</dbReference>
<feature type="domain" description="Flavoprotein" evidence="6">
    <location>
        <begin position="9"/>
        <end position="178"/>
    </location>
</feature>
<proteinExistence type="inferred from homology"/>
<keyword evidence="2 5" id="KW-0285">Flavoprotein</keyword>
<feature type="binding site" evidence="5">
    <location>
        <position position="44"/>
    </location>
    <ligand>
        <name>FMN</name>
        <dbReference type="ChEBI" id="CHEBI:58210"/>
    </ligand>
</feature>
<gene>
    <name evidence="5" type="primary">ubiX</name>
    <name evidence="7" type="ORF">H7U36_10510</name>
</gene>
<evidence type="ECO:0000313" key="7">
    <source>
        <dbReference type="EMBL" id="MBM6738525.1"/>
    </source>
</evidence>
<dbReference type="InterPro" id="IPR004507">
    <property type="entry name" value="UbiX-like"/>
</dbReference>
<dbReference type="Pfam" id="PF02441">
    <property type="entry name" value="Flavoprotein"/>
    <property type="match status" value="1"/>
</dbReference>
<keyword evidence="4 5" id="KW-0808">Transferase</keyword>
<keyword evidence="8" id="KW-1185">Reference proteome</keyword>
<evidence type="ECO:0000256" key="2">
    <source>
        <dbReference type="ARBA" id="ARBA00022630"/>
    </source>
</evidence>
<evidence type="ECO:0000256" key="4">
    <source>
        <dbReference type="ARBA" id="ARBA00022679"/>
    </source>
</evidence>
<feature type="binding site" evidence="5">
    <location>
        <position position="177"/>
    </location>
    <ligand>
        <name>dimethylallyl phosphate</name>
        <dbReference type="ChEBI" id="CHEBI:88052"/>
    </ligand>
</feature>
<accession>A0ABS2EA82</accession>
<dbReference type="RefSeq" id="WP_033126051.1">
    <property type="nucleotide sequence ID" value="NZ_JACLYY010000009.1"/>
</dbReference>
<evidence type="ECO:0000256" key="5">
    <source>
        <dbReference type="HAMAP-Rule" id="MF_01984"/>
    </source>
</evidence>
<dbReference type="EMBL" id="JACLYY010000009">
    <property type="protein sequence ID" value="MBM6738525.1"/>
    <property type="molecule type" value="Genomic_DNA"/>
</dbReference>
<dbReference type="GO" id="GO:0106141">
    <property type="term" value="F:flavin prenyltransferase activity"/>
    <property type="evidence" value="ECO:0007669"/>
    <property type="project" value="UniProtKB-EC"/>
</dbReference>
<comment type="function">
    <text evidence="5">Flavin prenyltransferase that catalyzes the synthesis of the prenylated FMN cofactor (prenyl-FMN) for 4-hydroxy-3-polyprenylbenzoic acid decarboxylase UbiD. The prenyltransferase is metal-independent and links a dimethylallyl moiety from dimethylallyl monophosphate (DMAP) to the flavin N5 and C6 atoms of FMN.</text>
</comment>
<name>A0ABS2EA82_9FIRM</name>
<keyword evidence="3 5" id="KW-0288">FMN</keyword>
<evidence type="ECO:0000256" key="1">
    <source>
        <dbReference type="ARBA" id="ARBA00022602"/>
    </source>
</evidence>
<dbReference type="EC" id="2.5.1.129" evidence="5"/>
<dbReference type="NCBIfam" id="NF004685">
    <property type="entry name" value="PRK06029.1"/>
    <property type="match status" value="1"/>
</dbReference>
<dbReference type="SUPFAM" id="SSF52507">
    <property type="entry name" value="Homo-oligomeric flavin-containing Cys decarboxylases, HFCD"/>
    <property type="match status" value="1"/>
</dbReference>
<dbReference type="Gene3D" id="3.40.50.1950">
    <property type="entry name" value="Flavin prenyltransferase-like"/>
    <property type="match status" value="1"/>
</dbReference>
<feature type="binding site" evidence="5">
    <location>
        <position position="130"/>
    </location>
    <ligand>
        <name>FMN</name>
        <dbReference type="ChEBI" id="CHEBI:58210"/>
    </ligand>
</feature>
<evidence type="ECO:0000259" key="6">
    <source>
        <dbReference type="Pfam" id="PF02441"/>
    </source>
</evidence>
<evidence type="ECO:0000256" key="3">
    <source>
        <dbReference type="ARBA" id="ARBA00022643"/>
    </source>
</evidence>
<dbReference type="HAMAP" id="MF_01984">
    <property type="entry name" value="ubiX_pad"/>
    <property type="match status" value="1"/>
</dbReference>
<comment type="caution">
    <text evidence="5">Lacks conserved residue(s) required for the propagation of feature annotation.</text>
</comment>
<dbReference type="InterPro" id="IPR036551">
    <property type="entry name" value="Flavin_trans-like"/>
</dbReference>
<sequence length="195" mass="21665">MQNSELRKKKIIVAATGASGMPILQECLQMIRQEPAYESVLIMSRSAVLTMEHELDCTKEEIEKLADQVYSPEETGAGPASGSYRTAGMLIVPCSMKTVAGICGGYADNLILRAADVTIKEQRSLVLAARETPLSPIHLRNMYELSRMPGVRIIPPMLTFYQKPECIQDMIHHIAAKLVEPFGIEAEGYRRWEGI</sequence>
<feature type="binding site" evidence="5">
    <location>
        <position position="161"/>
    </location>
    <ligand>
        <name>dimethylallyl phosphate</name>
        <dbReference type="ChEBI" id="CHEBI:88052"/>
    </ligand>
</feature>
<dbReference type="Proteomes" id="UP000716906">
    <property type="component" value="Unassembled WGS sequence"/>
</dbReference>
<comment type="similarity">
    <text evidence="5">Belongs to the UbiX/PAD1 family.</text>
</comment>
<protein>
    <recommendedName>
        <fullName evidence="5">Flavin prenyltransferase UbiX</fullName>
        <ecNumber evidence="5">2.5.1.129</ecNumber>
    </recommendedName>
</protein>
<feature type="binding site" evidence="5">
    <location>
        <begin position="95"/>
        <end position="98"/>
    </location>
    <ligand>
        <name>FMN</name>
        <dbReference type="ChEBI" id="CHEBI:58210"/>
    </ligand>
</feature>
<feature type="binding site" evidence="5">
    <location>
        <begin position="17"/>
        <end position="19"/>
    </location>
    <ligand>
        <name>FMN</name>
        <dbReference type="ChEBI" id="CHEBI:58210"/>
    </ligand>
</feature>
<evidence type="ECO:0000313" key="8">
    <source>
        <dbReference type="Proteomes" id="UP000716906"/>
    </source>
</evidence>
<keyword evidence="1 5" id="KW-0637">Prenyltransferase</keyword>
<reference evidence="7 8" key="1">
    <citation type="journal article" date="2021" name="Sci. Rep.">
        <title>The distribution of antibiotic resistance genes in chicken gut microbiota commensals.</title>
        <authorList>
            <person name="Juricova H."/>
            <person name="Matiasovicova J."/>
            <person name="Kubasova T."/>
            <person name="Cejkova D."/>
            <person name="Rychlik I."/>
        </authorList>
    </citation>
    <scope>NUCLEOTIDE SEQUENCE [LARGE SCALE GENOMIC DNA]</scope>
    <source>
        <strain evidence="7 8">An773</strain>
    </source>
</reference>
<comment type="caution">
    <text evidence="7">The sequence shown here is derived from an EMBL/GenBank/DDBJ whole genome shotgun (WGS) entry which is preliminary data.</text>
</comment>
<dbReference type="InterPro" id="IPR003382">
    <property type="entry name" value="Flavoprotein"/>
</dbReference>